<evidence type="ECO:0000256" key="1">
    <source>
        <dbReference type="ARBA" id="ARBA00007589"/>
    </source>
</evidence>
<evidence type="ECO:0000313" key="3">
    <source>
        <dbReference type="EMBL" id="KHJ90029.1"/>
    </source>
</evidence>
<dbReference type="PANTHER" id="PTHR13939">
    <property type="entry name" value="NICOTINAMIDE-NUCLEOTIDE AMIDOHYDROLASE PNCC"/>
    <property type="match status" value="1"/>
</dbReference>
<proteinExistence type="inferred from homology"/>
<organism evidence="3 4">
    <name type="scientific">Oesophagostomum dentatum</name>
    <name type="common">Nodular worm</name>
    <dbReference type="NCBI Taxonomy" id="61180"/>
    <lineage>
        <taxon>Eukaryota</taxon>
        <taxon>Metazoa</taxon>
        <taxon>Ecdysozoa</taxon>
        <taxon>Nematoda</taxon>
        <taxon>Chromadorea</taxon>
        <taxon>Rhabditida</taxon>
        <taxon>Rhabditina</taxon>
        <taxon>Rhabditomorpha</taxon>
        <taxon>Strongyloidea</taxon>
        <taxon>Strongylidae</taxon>
        <taxon>Oesophagostomum</taxon>
    </lineage>
</organism>
<dbReference type="Pfam" id="PF00994">
    <property type="entry name" value="MoCF_biosynth"/>
    <property type="match status" value="1"/>
</dbReference>
<sequence>MIKAFSLRTIRRLRPPHLEMRPTAGLIVIGDEILKGSTMDTNSNFISKKLHEIGVQVKKISAIGDSVDEISDEIRLFSQRYDYVFTTGGVGPTHDDKTYIGLARAFNDQLCKSPEIIAAIEKFFPLRQMSGDHAMFVDKLSTIPASAELLWGARSSDGKPSNFPVVRLKNVISLPGVPRFCERAFIELKDQLFSSSEVKPLFSKTLYTAKDELKFAEKLARIASNYEGVVDIGSYPVMKNR</sequence>
<dbReference type="Pfam" id="PF24102">
    <property type="entry name" value="FLAD1_M"/>
    <property type="match status" value="1"/>
</dbReference>
<evidence type="ECO:0000259" key="2">
    <source>
        <dbReference type="SMART" id="SM00852"/>
    </source>
</evidence>
<dbReference type="PANTHER" id="PTHR13939:SF0">
    <property type="entry name" value="NMN AMIDOHYDROLASE-LIKE PROTEIN YFAY"/>
    <property type="match status" value="1"/>
</dbReference>
<comment type="similarity">
    <text evidence="1">In the N-terminal section; belongs to the MoaB/Mog family.</text>
</comment>
<dbReference type="OrthoDB" id="270728at2759"/>
<dbReference type="InterPro" id="IPR050101">
    <property type="entry name" value="CinA"/>
</dbReference>
<dbReference type="CDD" id="cd00885">
    <property type="entry name" value="cinA"/>
    <property type="match status" value="1"/>
</dbReference>
<reference evidence="3 4" key="1">
    <citation type="submission" date="2014-03" db="EMBL/GenBank/DDBJ databases">
        <title>Draft genome of the hookworm Oesophagostomum dentatum.</title>
        <authorList>
            <person name="Mitreva M."/>
        </authorList>
    </citation>
    <scope>NUCLEOTIDE SEQUENCE [LARGE SCALE GENOMIC DNA]</scope>
    <source>
        <strain evidence="3 4">OD-Hann</strain>
    </source>
</reference>
<dbReference type="InterPro" id="IPR001453">
    <property type="entry name" value="MoaB/Mog_dom"/>
</dbReference>
<keyword evidence="4" id="KW-1185">Reference proteome</keyword>
<dbReference type="Gene3D" id="3.40.980.10">
    <property type="entry name" value="MoaB/Mog-like domain"/>
    <property type="match status" value="1"/>
</dbReference>
<evidence type="ECO:0000313" key="4">
    <source>
        <dbReference type="Proteomes" id="UP000053660"/>
    </source>
</evidence>
<dbReference type="EMBL" id="KN553467">
    <property type="protein sequence ID" value="KHJ90029.1"/>
    <property type="molecule type" value="Genomic_DNA"/>
</dbReference>
<feature type="domain" description="MoaB/Mog" evidence="2">
    <location>
        <begin position="25"/>
        <end position="195"/>
    </location>
</feature>
<dbReference type="InterPro" id="IPR056596">
    <property type="entry name" value="FLAD1_M"/>
</dbReference>
<dbReference type="Proteomes" id="UP000053660">
    <property type="component" value="Unassembled WGS sequence"/>
</dbReference>
<dbReference type="SUPFAM" id="SSF53218">
    <property type="entry name" value="Molybdenum cofactor biosynthesis proteins"/>
    <property type="match status" value="1"/>
</dbReference>
<accession>A0A0B1SYH7</accession>
<gene>
    <name evidence="3" type="ORF">OESDEN_10133</name>
</gene>
<protein>
    <submittedName>
        <fullName evidence="3">Molybdopterin binding domain protein</fullName>
    </submittedName>
</protein>
<dbReference type="InterPro" id="IPR036425">
    <property type="entry name" value="MoaB/Mog-like_dom_sf"/>
</dbReference>
<dbReference type="AlphaFoldDB" id="A0A0B1SYH7"/>
<dbReference type="SMART" id="SM00852">
    <property type="entry name" value="MoCF_biosynth"/>
    <property type="match status" value="1"/>
</dbReference>
<name>A0A0B1SYH7_OESDE</name>